<feature type="domain" description="Retropepsin-like aspartic endopeptidase" evidence="2">
    <location>
        <begin position="168"/>
        <end position="289"/>
    </location>
</feature>
<dbReference type="Gene3D" id="2.40.70.10">
    <property type="entry name" value="Acid Proteases"/>
    <property type="match status" value="2"/>
</dbReference>
<dbReference type="Proteomes" id="UP000761574">
    <property type="component" value="Unassembled WGS sequence"/>
</dbReference>
<keyword evidence="4" id="KW-1185">Reference proteome</keyword>
<feature type="chain" id="PRO_5047440734" description="Retropepsin-like aspartic endopeptidase domain-containing protein" evidence="1">
    <location>
        <begin position="19"/>
        <end position="289"/>
    </location>
</feature>
<comment type="caution">
    <text evidence="3">The sequence shown here is derived from an EMBL/GenBank/DDBJ whole genome shotgun (WGS) entry which is preliminary data.</text>
</comment>
<dbReference type="Pfam" id="PF05618">
    <property type="entry name" value="Zn_protease"/>
    <property type="match status" value="2"/>
</dbReference>
<feature type="signal peptide" evidence="1">
    <location>
        <begin position="1"/>
        <end position="18"/>
    </location>
</feature>
<dbReference type="InterPro" id="IPR021109">
    <property type="entry name" value="Peptidase_aspartic_dom_sf"/>
</dbReference>
<keyword evidence="1" id="KW-0732">Signal</keyword>
<name>A0ABQ4P5Z9_9GAMM</name>
<dbReference type="SUPFAM" id="SSF50630">
    <property type="entry name" value="Acid proteases"/>
    <property type="match status" value="2"/>
</dbReference>
<evidence type="ECO:0000313" key="3">
    <source>
        <dbReference type="EMBL" id="GIU42970.1"/>
    </source>
</evidence>
<evidence type="ECO:0000259" key="2">
    <source>
        <dbReference type="Pfam" id="PF05618"/>
    </source>
</evidence>
<reference evidence="3 4" key="1">
    <citation type="submission" date="2021-05" db="EMBL/GenBank/DDBJ databases">
        <title>Molecular characterization for Shewanella algae harboring chromosomal blaOXA-55-like strains isolated from clinical and environment sample.</title>
        <authorList>
            <person name="Ohama Y."/>
            <person name="Aoki K."/>
            <person name="Harada S."/>
            <person name="Moriya K."/>
            <person name="Ishii Y."/>
            <person name="Tateda K."/>
        </authorList>
    </citation>
    <scope>NUCLEOTIDE SEQUENCE [LARGE SCALE GENOMIC DNA]</scope>
    <source>
        <strain evidence="3 4">LMG 23746</strain>
    </source>
</reference>
<organism evidence="3 4">
    <name type="scientific">Shewanella algidipiscicola</name>
    <dbReference type="NCBI Taxonomy" id="614070"/>
    <lineage>
        <taxon>Bacteria</taxon>
        <taxon>Pseudomonadati</taxon>
        <taxon>Pseudomonadota</taxon>
        <taxon>Gammaproteobacteria</taxon>
        <taxon>Alteromonadales</taxon>
        <taxon>Shewanellaceae</taxon>
        <taxon>Shewanella</taxon>
    </lineage>
</organism>
<gene>
    <name evidence="3" type="ORF">TUM4630_05200</name>
</gene>
<accession>A0ABQ4P5Z9</accession>
<dbReference type="EMBL" id="BPFB01000004">
    <property type="protein sequence ID" value="GIU42970.1"/>
    <property type="molecule type" value="Genomic_DNA"/>
</dbReference>
<dbReference type="RefSeq" id="WP_119976924.1">
    <property type="nucleotide sequence ID" value="NZ_BPFB01000004.1"/>
</dbReference>
<dbReference type="InterPro" id="IPR008503">
    <property type="entry name" value="Asp_endopeptidase"/>
</dbReference>
<evidence type="ECO:0000313" key="4">
    <source>
        <dbReference type="Proteomes" id="UP000761574"/>
    </source>
</evidence>
<evidence type="ECO:0000256" key="1">
    <source>
        <dbReference type="SAM" id="SignalP"/>
    </source>
</evidence>
<dbReference type="PANTHER" id="PTHR38037:SF2">
    <property type="entry name" value="ATP-DEPENDENT ZINC PROTEASE DOMAIN-CONTAINING PROTEIN-RELATED"/>
    <property type="match status" value="1"/>
</dbReference>
<protein>
    <recommendedName>
        <fullName evidence="2">Retropepsin-like aspartic endopeptidase domain-containing protein</fullName>
    </recommendedName>
</protein>
<sequence length="289" mass="32429">MLKVICFCAVLLTMPSWGAQKEIIGQTAQLSVEEVGLIYDARMDTGAANTSLHAIDLEIEGGSAAKMKDNIGKTLWFTTQNEAGEARRLSAKIIQVSTVKNSQGRETRYMVSLNVGFDGKERQVKVNLRDRSHMDYRLLVGRNWLKDHYIVDVAEKQLIGPVATINIVEAGLGYKTRIDTGAVENSLHAVDLKIEGGVEDMEKNVGKMIAFTTENEQGERQRVRSRIVETSLIRNAQGSEIRYMVELNVGEPGKEYKTKVNLRDRSKMTNKLLIGRNWLQGHYMVDVSR</sequence>
<proteinExistence type="predicted"/>
<dbReference type="PANTHER" id="PTHR38037">
    <property type="entry name" value="ZN_PROTEASE DOMAIN-CONTAINING PROTEIN"/>
    <property type="match status" value="1"/>
</dbReference>
<feature type="domain" description="Retropepsin-like aspartic endopeptidase" evidence="2">
    <location>
        <begin position="24"/>
        <end position="158"/>
    </location>
</feature>